<dbReference type="AlphaFoldDB" id="A0AAW0FCX5"/>
<dbReference type="Proteomes" id="UP001385951">
    <property type="component" value="Unassembled WGS sequence"/>
</dbReference>
<name>A0AAW0FCX5_9APHY</name>
<gene>
    <name evidence="1" type="ORF">QCA50_018654</name>
</gene>
<sequence length="141" mass="16101">METTLNNLTTGKDEGSTRVKRGVSEIITDIFEPFDHRGKIVTPFDSENKRDADFQEKLSLMLLELMLDFHAWSSARPLHESDKTADRLEKEINELIETEKDQGMFSVSSPSPSFVEKTRQRLKEFIDRIKMALAALTALTP</sequence>
<proteinExistence type="predicted"/>
<comment type="caution">
    <text evidence="1">The sequence shown here is derived from an EMBL/GenBank/DDBJ whole genome shotgun (WGS) entry which is preliminary data.</text>
</comment>
<organism evidence="1 2">
    <name type="scientific">Cerrena zonata</name>
    <dbReference type="NCBI Taxonomy" id="2478898"/>
    <lineage>
        <taxon>Eukaryota</taxon>
        <taxon>Fungi</taxon>
        <taxon>Dikarya</taxon>
        <taxon>Basidiomycota</taxon>
        <taxon>Agaricomycotina</taxon>
        <taxon>Agaricomycetes</taxon>
        <taxon>Polyporales</taxon>
        <taxon>Cerrenaceae</taxon>
        <taxon>Cerrena</taxon>
    </lineage>
</organism>
<evidence type="ECO:0000313" key="2">
    <source>
        <dbReference type="Proteomes" id="UP001385951"/>
    </source>
</evidence>
<evidence type="ECO:0000313" key="1">
    <source>
        <dbReference type="EMBL" id="KAK7678306.1"/>
    </source>
</evidence>
<accession>A0AAW0FCX5</accession>
<reference evidence="1 2" key="1">
    <citation type="submission" date="2022-09" db="EMBL/GenBank/DDBJ databases">
        <authorList>
            <person name="Palmer J.M."/>
        </authorList>
    </citation>
    <scope>NUCLEOTIDE SEQUENCE [LARGE SCALE GENOMIC DNA]</scope>
    <source>
        <strain evidence="1 2">DSM 7382</strain>
    </source>
</reference>
<keyword evidence="2" id="KW-1185">Reference proteome</keyword>
<protein>
    <submittedName>
        <fullName evidence="1">Uncharacterized protein</fullName>
    </submittedName>
</protein>
<dbReference type="EMBL" id="JASBNA010000073">
    <property type="protein sequence ID" value="KAK7678306.1"/>
    <property type="molecule type" value="Genomic_DNA"/>
</dbReference>